<evidence type="ECO:0000256" key="1">
    <source>
        <dbReference type="ARBA" id="ARBA00004141"/>
    </source>
</evidence>
<evidence type="ECO:0000256" key="2">
    <source>
        <dbReference type="ARBA" id="ARBA00022692"/>
    </source>
</evidence>
<dbReference type="GO" id="GO:0005886">
    <property type="term" value="C:plasma membrane"/>
    <property type="evidence" value="ECO:0007669"/>
    <property type="project" value="TreeGrafter"/>
</dbReference>
<proteinExistence type="predicted"/>
<protein>
    <submittedName>
        <fullName evidence="6">C4-dicarboxylate ABC transporter</fullName>
    </submittedName>
</protein>
<dbReference type="CDD" id="cd09323">
    <property type="entry name" value="TDT_SLAC1_like"/>
    <property type="match status" value="1"/>
</dbReference>
<keyword evidence="4 5" id="KW-0472">Membrane</keyword>
<organism evidence="6 7">
    <name type="scientific">Aquabacterium soli</name>
    <dbReference type="NCBI Taxonomy" id="2493092"/>
    <lineage>
        <taxon>Bacteria</taxon>
        <taxon>Pseudomonadati</taxon>
        <taxon>Pseudomonadota</taxon>
        <taxon>Betaproteobacteria</taxon>
        <taxon>Burkholderiales</taxon>
        <taxon>Aquabacterium</taxon>
    </lineage>
</organism>
<keyword evidence="3 5" id="KW-1133">Transmembrane helix</keyword>
<comment type="subcellular location">
    <subcellularLocation>
        <location evidence="1">Membrane</location>
        <topology evidence="1">Multi-pass membrane protein</topology>
    </subcellularLocation>
</comment>
<feature type="transmembrane region" description="Helical" evidence="5">
    <location>
        <begin position="152"/>
        <end position="176"/>
    </location>
</feature>
<accession>A0A426VC23</accession>
<keyword evidence="2 5" id="KW-0812">Transmembrane</keyword>
<feature type="transmembrane region" description="Helical" evidence="5">
    <location>
        <begin position="98"/>
        <end position="116"/>
    </location>
</feature>
<evidence type="ECO:0000313" key="6">
    <source>
        <dbReference type="EMBL" id="RRS04421.1"/>
    </source>
</evidence>
<gene>
    <name evidence="6" type="ORF">EIP75_11080</name>
</gene>
<reference evidence="6 7" key="1">
    <citation type="submission" date="2018-12" db="EMBL/GenBank/DDBJ databases">
        <title>The whole draft genome of Aquabacterium sp. SJQ9.</title>
        <authorList>
            <person name="Sun L."/>
            <person name="Gao X."/>
            <person name="Chen W."/>
            <person name="Huang K."/>
        </authorList>
    </citation>
    <scope>NUCLEOTIDE SEQUENCE [LARGE SCALE GENOMIC DNA]</scope>
    <source>
        <strain evidence="6 7">SJQ9</strain>
    </source>
</reference>
<dbReference type="RefSeq" id="WP_125243329.1">
    <property type="nucleotide sequence ID" value="NZ_RSED01000007.1"/>
</dbReference>
<name>A0A426VC23_9BURK</name>
<dbReference type="PANTHER" id="PTHR37955">
    <property type="entry name" value="TELLURITE RESISTANCE PROTEIN TEHA"/>
    <property type="match status" value="1"/>
</dbReference>
<dbReference type="AlphaFoldDB" id="A0A426VC23"/>
<dbReference type="GO" id="GO:0046583">
    <property type="term" value="F:monoatomic cation efflux transmembrane transporter activity"/>
    <property type="evidence" value="ECO:0007669"/>
    <property type="project" value="TreeGrafter"/>
</dbReference>
<evidence type="ECO:0000256" key="5">
    <source>
        <dbReference type="SAM" id="Phobius"/>
    </source>
</evidence>
<evidence type="ECO:0000313" key="7">
    <source>
        <dbReference type="Proteomes" id="UP000269265"/>
    </source>
</evidence>
<dbReference type="EMBL" id="RSED01000007">
    <property type="protein sequence ID" value="RRS04421.1"/>
    <property type="molecule type" value="Genomic_DNA"/>
</dbReference>
<feature type="transmembrane region" description="Helical" evidence="5">
    <location>
        <begin position="55"/>
        <end position="77"/>
    </location>
</feature>
<dbReference type="Pfam" id="PF03595">
    <property type="entry name" value="SLAC1"/>
    <property type="match status" value="1"/>
</dbReference>
<dbReference type="InterPro" id="IPR038665">
    <property type="entry name" value="Voltage-dep_anion_channel_sf"/>
</dbReference>
<evidence type="ECO:0000256" key="4">
    <source>
        <dbReference type="ARBA" id="ARBA00023136"/>
    </source>
</evidence>
<feature type="transmembrane region" description="Helical" evidence="5">
    <location>
        <begin position="21"/>
        <end position="43"/>
    </location>
</feature>
<keyword evidence="7" id="KW-1185">Reference proteome</keyword>
<feature type="transmembrane region" description="Helical" evidence="5">
    <location>
        <begin position="122"/>
        <end position="140"/>
    </location>
</feature>
<evidence type="ECO:0000256" key="3">
    <source>
        <dbReference type="ARBA" id="ARBA00022989"/>
    </source>
</evidence>
<feature type="transmembrane region" description="Helical" evidence="5">
    <location>
        <begin position="216"/>
        <end position="233"/>
    </location>
</feature>
<comment type="caution">
    <text evidence="6">The sequence shown here is derived from an EMBL/GenBank/DDBJ whole genome shotgun (WGS) entry which is preliminary data.</text>
</comment>
<dbReference type="PANTHER" id="PTHR37955:SF1">
    <property type="entry name" value="DEP DOMAIN-CONTAINING PROTEIN"/>
    <property type="match status" value="1"/>
</dbReference>
<dbReference type="Proteomes" id="UP000269265">
    <property type="component" value="Unassembled WGS sequence"/>
</dbReference>
<dbReference type="Gene3D" id="1.50.10.150">
    <property type="entry name" value="Voltage-dependent anion channel"/>
    <property type="match status" value="1"/>
</dbReference>
<dbReference type="InterPro" id="IPR004695">
    <property type="entry name" value="SLAC1/Mae1/Ssu1/TehA"/>
</dbReference>
<feature type="transmembrane region" description="Helical" evidence="5">
    <location>
        <begin position="182"/>
        <end position="204"/>
    </location>
</feature>
<feature type="transmembrane region" description="Helical" evidence="5">
    <location>
        <begin position="297"/>
        <end position="316"/>
    </location>
</feature>
<feature type="transmembrane region" description="Helical" evidence="5">
    <location>
        <begin position="239"/>
        <end position="260"/>
    </location>
</feature>
<sequence>MVEGAVSAMLAGDASQAKRPVLSRLSVAMFGMVMGIGGLANAWGAASKTFGFPLVISQVLLGIATAIFAVLVLAHLAKLLLHFPDVAEEFAHPVRSSFFPAISVASIVLSIGLRNYAFEVANVLWCMGAGLHLIFAMVLIRRWVLHAQDEGVLTPAWFIPVVGNILVPVGGVPLGYVEVSWFFFSVGLMLWLSFFTIVLHRVLFVPAMSQRSLPTLFILLAPPSIGLSAYLAFTGGQAGAMGDILYCLALFIAMLLLSLIRHAAHGPFFMSWWAMTFPVDGWAGASIGYYHARPSTYTAAIALVALGLASCVVLWVTTRTTFHMASGAAFNED</sequence>
<dbReference type="InterPro" id="IPR052951">
    <property type="entry name" value="Tellurite_res_ion_channel"/>
</dbReference>
<dbReference type="OrthoDB" id="309023at2"/>